<dbReference type="AlphaFoldDB" id="A0A0C2Z1Y3"/>
<dbReference type="Pfam" id="PF20151">
    <property type="entry name" value="DUF6533"/>
    <property type="match status" value="1"/>
</dbReference>
<dbReference type="EMBL" id="KN822126">
    <property type="protein sequence ID" value="KIM55843.1"/>
    <property type="molecule type" value="Genomic_DNA"/>
</dbReference>
<dbReference type="InterPro" id="IPR045340">
    <property type="entry name" value="DUF6533"/>
</dbReference>
<gene>
    <name evidence="3" type="ORF">SCLCIDRAFT_280994</name>
</gene>
<dbReference type="OrthoDB" id="2636268at2759"/>
<protein>
    <recommendedName>
        <fullName evidence="2">DUF6533 domain-containing protein</fullName>
    </recommendedName>
</protein>
<evidence type="ECO:0000313" key="3">
    <source>
        <dbReference type="EMBL" id="KIM55843.1"/>
    </source>
</evidence>
<reference evidence="3 4" key="1">
    <citation type="submission" date="2014-04" db="EMBL/GenBank/DDBJ databases">
        <authorList>
            <consortium name="DOE Joint Genome Institute"/>
            <person name="Kuo A."/>
            <person name="Kohler A."/>
            <person name="Nagy L.G."/>
            <person name="Floudas D."/>
            <person name="Copeland A."/>
            <person name="Barry K.W."/>
            <person name="Cichocki N."/>
            <person name="Veneault-Fourrey C."/>
            <person name="LaButti K."/>
            <person name="Lindquist E.A."/>
            <person name="Lipzen A."/>
            <person name="Lundell T."/>
            <person name="Morin E."/>
            <person name="Murat C."/>
            <person name="Sun H."/>
            <person name="Tunlid A."/>
            <person name="Henrissat B."/>
            <person name="Grigoriev I.V."/>
            <person name="Hibbett D.S."/>
            <person name="Martin F."/>
            <person name="Nordberg H.P."/>
            <person name="Cantor M.N."/>
            <person name="Hua S.X."/>
        </authorList>
    </citation>
    <scope>NUCLEOTIDE SEQUENCE [LARGE SCALE GENOMIC DNA]</scope>
    <source>
        <strain evidence="3 4">Foug A</strain>
    </source>
</reference>
<organism evidence="3 4">
    <name type="scientific">Scleroderma citrinum Foug A</name>
    <dbReference type="NCBI Taxonomy" id="1036808"/>
    <lineage>
        <taxon>Eukaryota</taxon>
        <taxon>Fungi</taxon>
        <taxon>Dikarya</taxon>
        <taxon>Basidiomycota</taxon>
        <taxon>Agaricomycotina</taxon>
        <taxon>Agaricomycetes</taxon>
        <taxon>Agaricomycetidae</taxon>
        <taxon>Boletales</taxon>
        <taxon>Sclerodermatineae</taxon>
        <taxon>Sclerodermataceae</taxon>
        <taxon>Scleroderma</taxon>
    </lineage>
</organism>
<evidence type="ECO:0000313" key="4">
    <source>
        <dbReference type="Proteomes" id="UP000053989"/>
    </source>
</evidence>
<sequence>MNTSVFDTLVVTEAFVTRPGLARQPCTACCQPRLRDILLIISQLIGMAQTSQVANTLTVVPFTLVLYDYAITLGKEKKPMSMVTLIYLALRYLGMVFMFH</sequence>
<keyword evidence="1" id="KW-0812">Transmembrane</keyword>
<keyword evidence="1" id="KW-0472">Membrane</keyword>
<feature type="domain" description="DUF6533" evidence="2">
    <location>
        <begin position="58"/>
        <end position="96"/>
    </location>
</feature>
<dbReference type="InParanoid" id="A0A0C2Z1Y3"/>
<feature type="transmembrane region" description="Helical" evidence="1">
    <location>
        <begin position="82"/>
        <end position="99"/>
    </location>
</feature>
<dbReference type="Proteomes" id="UP000053989">
    <property type="component" value="Unassembled WGS sequence"/>
</dbReference>
<name>A0A0C2Z1Y3_9AGAM</name>
<dbReference type="HOGENOM" id="CLU_2307693_0_0_1"/>
<proteinExistence type="predicted"/>
<feature type="transmembrane region" description="Helical" evidence="1">
    <location>
        <begin position="53"/>
        <end position="70"/>
    </location>
</feature>
<accession>A0A0C2Z1Y3</accession>
<reference evidence="4" key="2">
    <citation type="submission" date="2015-01" db="EMBL/GenBank/DDBJ databases">
        <title>Evolutionary Origins and Diversification of the Mycorrhizal Mutualists.</title>
        <authorList>
            <consortium name="DOE Joint Genome Institute"/>
            <consortium name="Mycorrhizal Genomics Consortium"/>
            <person name="Kohler A."/>
            <person name="Kuo A."/>
            <person name="Nagy L.G."/>
            <person name="Floudas D."/>
            <person name="Copeland A."/>
            <person name="Barry K.W."/>
            <person name="Cichocki N."/>
            <person name="Veneault-Fourrey C."/>
            <person name="LaButti K."/>
            <person name="Lindquist E.A."/>
            <person name="Lipzen A."/>
            <person name="Lundell T."/>
            <person name="Morin E."/>
            <person name="Murat C."/>
            <person name="Riley R."/>
            <person name="Ohm R."/>
            <person name="Sun H."/>
            <person name="Tunlid A."/>
            <person name="Henrissat B."/>
            <person name="Grigoriev I.V."/>
            <person name="Hibbett D.S."/>
            <person name="Martin F."/>
        </authorList>
    </citation>
    <scope>NUCLEOTIDE SEQUENCE [LARGE SCALE GENOMIC DNA]</scope>
    <source>
        <strain evidence="4">Foug A</strain>
    </source>
</reference>
<keyword evidence="1" id="KW-1133">Transmembrane helix</keyword>
<keyword evidence="4" id="KW-1185">Reference proteome</keyword>
<evidence type="ECO:0000259" key="2">
    <source>
        <dbReference type="Pfam" id="PF20151"/>
    </source>
</evidence>
<evidence type="ECO:0000256" key="1">
    <source>
        <dbReference type="SAM" id="Phobius"/>
    </source>
</evidence>